<comment type="caution">
    <text evidence="1">The sequence shown here is derived from an EMBL/GenBank/DDBJ whole genome shotgun (WGS) entry which is preliminary data.</text>
</comment>
<sequence>MGQATDQEDKREGGFTMKKRWITLTLTAAVMAGLCGCGGNSGTSGAGDTTGTKAETETTTAKAETVAQTAKEEQKGEITLQFWEMNYGSDDAYLETCEKLIAQYESENPGVNIEVTVQPWDNYYQLFLTAVSSNAAPDVASVALDLPDMYARMGEALELNDVVAEWKQDGTIDDYGEATMKSFTYEGDQIAVPYMVGYRGIFYRSDYLKECGIEKVPETWDELLAACEKIEEVRPDLAPLDFAGADMGLWHYFMCFAMSNDAGIVKEDGTPGSTDDRYKAAIDLFKTFKEKGYVADGVLGHKSADAEKLYYSGKSVFWFTSFPASIFDYPEILENTEVYSAFKGPDGTAVRTSSFSDALMAFSQTKYPEEAKKFVKWWAENSSALYTEGGCWAYPAKKSFFSGETFNNKVAQGVLNKIVPTAVPCTWPIENIFPGFSQVNGEQTMNYSAQEALNGKVDTGEIARIQAEKIQEAIDIATEE</sequence>
<name>D3AIY4_9FIRM</name>
<dbReference type="Gene3D" id="3.40.190.10">
    <property type="entry name" value="Periplasmic binding protein-like II"/>
    <property type="match status" value="2"/>
</dbReference>
<evidence type="ECO:0000313" key="2">
    <source>
        <dbReference type="Proteomes" id="UP000004968"/>
    </source>
</evidence>
<dbReference type="InterPro" id="IPR006059">
    <property type="entry name" value="SBP"/>
</dbReference>
<reference evidence="1 2" key="1">
    <citation type="submission" date="2010-01" db="EMBL/GenBank/DDBJ databases">
        <authorList>
            <person name="Weinstock G."/>
            <person name="Sodergren E."/>
            <person name="Clifton S."/>
            <person name="Fulton L."/>
            <person name="Fulton B."/>
            <person name="Courtney L."/>
            <person name="Fronick C."/>
            <person name="Harrison M."/>
            <person name="Strong C."/>
            <person name="Farmer C."/>
            <person name="Delahaunty K."/>
            <person name="Markovic C."/>
            <person name="Hall O."/>
            <person name="Minx P."/>
            <person name="Tomlinson C."/>
            <person name="Mitreva M."/>
            <person name="Nelson J."/>
            <person name="Hou S."/>
            <person name="Wollam A."/>
            <person name="Pepin K.H."/>
            <person name="Johnson M."/>
            <person name="Bhonagiri V."/>
            <person name="Nash W.E."/>
            <person name="Warren W."/>
            <person name="Chinwalla A."/>
            <person name="Mardis E.R."/>
            <person name="Wilson R.K."/>
        </authorList>
    </citation>
    <scope>NUCLEOTIDE SEQUENCE [LARGE SCALE GENOMIC DNA]</scope>
    <source>
        <strain evidence="1 2">DSM 13479</strain>
    </source>
</reference>
<dbReference type="InterPro" id="IPR050490">
    <property type="entry name" value="Bact_solute-bd_prot1"/>
</dbReference>
<proteinExistence type="predicted"/>
<dbReference type="EMBL" id="ACIO01000297">
    <property type="protein sequence ID" value="EFC98221.1"/>
    <property type="molecule type" value="Genomic_DNA"/>
</dbReference>
<dbReference type="PANTHER" id="PTHR43649">
    <property type="entry name" value="ARABINOSE-BINDING PROTEIN-RELATED"/>
    <property type="match status" value="1"/>
</dbReference>
<accession>D3AIY4</accession>
<dbReference type="HOGENOM" id="CLU_031285_10_1_9"/>
<organism evidence="1 2">
    <name type="scientific">Hungatella hathewayi DSM 13479</name>
    <dbReference type="NCBI Taxonomy" id="566550"/>
    <lineage>
        <taxon>Bacteria</taxon>
        <taxon>Bacillati</taxon>
        <taxon>Bacillota</taxon>
        <taxon>Clostridia</taxon>
        <taxon>Lachnospirales</taxon>
        <taxon>Lachnospiraceae</taxon>
        <taxon>Hungatella</taxon>
    </lineage>
</organism>
<protein>
    <submittedName>
        <fullName evidence="1">ABC transporter, solute-binding protein</fullName>
    </submittedName>
</protein>
<dbReference type="AlphaFoldDB" id="D3AIY4"/>
<evidence type="ECO:0000313" key="1">
    <source>
        <dbReference type="EMBL" id="EFC98221.1"/>
    </source>
</evidence>
<dbReference type="SUPFAM" id="SSF53850">
    <property type="entry name" value="Periplasmic binding protein-like II"/>
    <property type="match status" value="1"/>
</dbReference>
<dbReference type="CDD" id="cd13585">
    <property type="entry name" value="PBP2_TMBP_like"/>
    <property type="match status" value="1"/>
</dbReference>
<dbReference type="Pfam" id="PF01547">
    <property type="entry name" value="SBP_bac_1"/>
    <property type="match status" value="1"/>
</dbReference>
<gene>
    <name evidence="1" type="ORF">CLOSTHATH_03574</name>
</gene>
<dbReference type="Proteomes" id="UP000004968">
    <property type="component" value="Unassembled WGS sequence"/>
</dbReference>